<feature type="domain" description="Tc1-like transposase DDE" evidence="1">
    <location>
        <begin position="5"/>
        <end position="89"/>
    </location>
</feature>
<evidence type="ECO:0000313" key="2">
    <source>
        <dbReference type="EMBL" id="MBS2546433.1"/>
    </source>
</evidence>
<gene>
    <name evidence="2" type="ORF">KGQ19_06095</name>
</gene>
<name>A0ABS5KJR5_9ACTN</name>
<dbReference type="Proteomes" id="UP000730482">
    <property type="component" value="Unassembled WGS sequence"/>
</dbReference>
<dbReference type="EMBL" id="JAAFYZ010000013">
    <property type="protein sequence ID" value="MBS2546433.1"/>
    <property type="molecule type" value="Genomic_DNA"/>
</dbReference>
<dbReference type="InterPro" id="IPR038717">
    <property type="entry name" value="Tc1-like_DDE_dom"/>
</dbReference>
<dbReference type="Pfam" id="PF13358">
    <property type="entry name" value="DDE_3"/>
    <property type="match status" value="1"/>
</dbReference>
<sequence length="120" mass="13756">MARNNADTFIGFLHALDATVPAGTDIHLVMDNGSSHVAKKTRAWLAARPRFHVHHTPQHASWLNQVELFFSTLTRRLLRRGQFASRDELAERIDDFVLAYDEHDAKPYRWTYDGSPLKTA</sequence>
<comment type="caution">
    <text evidence="2">The sequence shown here is derived from an EMBL/GenBank/DDBJ whole genome shotgun (WGS) entry which is preliminary data.</text>
</comment>
<dbReference type="InterPro" id="IPR036397">
    <property type="entry name" value="RNaseH_sf"/>
</dbReference>
<reference evidence="2 3" key="1">
    <citation type="submission" date="2020-02" db="EMBL/GenBank/DDBJ databases">
        <title>Acidophilic actinobacteria isolated from forest soil.</title>
        <authorList>
            <person name="Golinska P."/>
        </authorList>
    </citation>
    <scope>NUCLEOTIDE SEQUENCE [LARGE SCALE GENOMIC DNA]</scope>
    <source>
        <strain evidence="2 3">NL8</strain>
    </source>
</reference>
<protein>
    <submittedName>
        <fullName evidence="2">Transposase</fullName>
    </submittedName>
</protein>
<evidence type="ECO:0000313" key="3">
    <source>
        <dbReference type="Proteomes" id="UP000730482"/>
    </source>
</evidence>
<dbReference type="SUPFAM" id="SSF53098">
    <property type="entry name" value="Ribonuclease H-like"/>
    <property type="match status" value="1"/>
</dbReference>
<dbReference type="Gene3D" id="3.30.420.10">
    <property type="entry name" value="Ribonuclease H-like superfamily/Ribonuclease H"/>
    <property type="match status" value="1"/>
</dbReference>
<proteinExistence type="predicted"/>
<dbReference type="InterPro" id="IPR012337">
    <property type="entry name" value="RNaseH-like_sf"/>
</dbReference>
<evidence type="ECO:0000259" key="1">
    <source>
        <dbReference type="Pfam" id="PF13358"/>
    </source>
</evidence>
<accession>A0ABS5KJR5</accession>
<keyword evidence="3" id="KW-1185">Reference proteome</keyword>
<organism evidence="2 3">
    <name type="scientific">Catenulispora pinistramenti</name>
    <dbReference type="NCBI Taxonomy" id="2705254"/>
    <lineage>
        <taxon>Bacteria</taxon>
        <taxon>Bacillati</taxon>
        <taxon>Actinomycetota</taxon>
        <taxon>Actinomycetes</taxon>
        <taxon>Catenulisporales</taxon>
        <taxon>Catenulisporaceae</taxon>
        <taxon>Catenulispora</taxon>
    </lineage>
</organism>